<dbReference type="SUPFAM" id="SSF52540">
    <property type="entry name" value="P-loop containing nucleoside triphosphate hydrolases"/>
    <property type="match status" value="1"/>
</dbReference>
<dbReference type="RefSeq" id="WP_345405679.1">
    <property type="nucleotide sequence ID" value="NZ_BAABLA010000120.1"/>
</dbReference>
<organism evidence="7 8">
    <name type="scientific">Haloechinothrix salitolerans</name>
    <dbReference type="NCBI Taxonomy" id="926830"/>
    <lineage>
        <taxon>Bacteria</taxon>
        <taxon>Bacillati</taxon>
        <taxon>Actinomycetota</taxon>
        <taxon>Actinomycetes</taxon>
        <taxon>Pseudonocardiales</taxon>
        <taxon>Pseudonocardiaceae</taxon>
        <taxon>Haloechinothrix</taxon>
    </lineage>
</organism>
<feature type="region of interest" description="Disordered" evidence="5">
    <location>
        <begin position="304"/>
        <end position="379"/>
    </location>
</feature>
<feature type="domain" description="ABC transporter" evidence="6">
    <location>
        <begin position="8"/>
        <end position="233"/>
    </location>
</feature>
<evidence type="ECO:0000256" key="2">
    <source>
        <dbReference type="ARBA" id="ARBA00022448"/>
    </source>
</evidence>
<dbReference type="EMBL" id="JBHSXX010000001">
    <property type="protein sequence ID" value="MFC6867535.1"/>
    <property type="molecule type" value="Genomic_DNA"/>
</dbReference>
<dbReference type="InterPro" id="IPR003593">
    <property type="entry name" value="AAA+_ATPase"/>
</dbReference>
<protein>
    <submittedName>
        <fullName evidence="7">ATP-binding cassette domain-containing protein</fullName>
    </submittedName>
</protein>
<dbReference type="Proteomes" id="UP001596337">
    <property type="component" value="Unassembled WGS sequence"/>
</dbReference>
<evidence type="ECO:0000259" key="6">
    <source>
        <dbReference type="PROSITE" id="PS50893"/>
    </source>
</evidence>
<keyword evidence="4 7" id="KW-0067">ATP-binding</keyword>
<keyword evidence="3" id="KW-0547">Nucleotide-binding</keyword>
<dbReference type="InterPro" id="IPR027417">
    <property type="entry name" value="P-loop_NTPase"/>
</dbReference>
<proteinExistence type="inferred from homology"/>
<comment type="caution">
    <text evidence="7">The sequence shown here is derived from an EMBL/GenBank/DDBJ whole genome shotgun (WGS) entry which is preliminary data.</text>
</comment>
<dbReference type="InterPro" id="IPR003439">
    <property type="entry name" value="ABC_transporter-like_ATP-bd"/>
</dbReference>
<evidence type="ECO:0000313" key="7">
    <source>
        <dbReference type="EMBL" id="MFC6867535.1"/>
    </source>
</evidence>
<dbReference type="PROSITE" id="PS00211">
    <property type="entry name" value="ABC_TRANSPORTER_1"/>
    <property type="match status" value="1"/>
</dbReference>
<dbReference type="PROSITE" id="PS50893">
    <property type="entry name" value="ABC_TRANSPORTER_2"/>
    <property type="match status" value="1"/>
</dbReference>
<dbReference type="Pfam" id="PF00005">
    <property type="entry name" value="ABC_tran"/>
    <property type="match status" value="1"/>
</dbReference>
<comment type="similarity">
    <text evidence="1">Belongs to the ABC transporter superfamily.</text>
</comment>
<reference evidence="8" key="1">
    <citation type="journal article" date="2019" name="Int. J. Syst. Evol. Microbiol.">
        <title>The Global Catalogue of Microorganisms (GCM) 10K type strain sequencing project: providing services to taxonomists for standard genome sequencing and annotation.</title>
        <authorList>
            <consortium name="The Broad Institute Genomics Platform"/>
            <consortium name="The Broad Institute Genome Sequencing Center for Infectious Disease"/>
            <person name="Wu L."/>
            <person name="Ma J."/>
        </authorList>
    </citation>
    <scope>NUCLEOTIDE SEQUENCE [LARGE SCALE GENOMIC DNA]</scope>
    <source>
        <strain evidence="8">KCTC 32255</strain>
    </source>
</reference>
<gene>
    <name evidence="7" type="ORF">ACFQGD_10270</name>
</gene>
<accession>A0ABW2BWT8</accession>
<dbReference type="Gene3D" id="3.40.50.300">
    <property type="entry name" value="P-loop containing nucleotide triphosphate hydrolases"/>
    <property type="match status" value="1"/>
</dbReference>
<keyword evidence="2" id="KW-0813">Transport</keyword>
<dbReference type="CDD" id="cd03268">
    <property type="entry name" value="ABC_BcrA_bacitracin_resist"/>
    <property type="match status" value="1"/>
</dbReference>
<evidence type="ECO:0000256" key="5">
    <source>
        <dbReference type="SAM" id="MobiDB-lite"/>
    </source>
</evidence>
<dbReference type="GO" id="GO:0005524">
    <property type="term" value="F:ATP binding"/>
    <property type="evidence" value="ECO:0007669"/>
    <property type="project" value="UniProtKB-KW"/>
</dbReference>
<dbReference type="SMART" id="SM00382">
    <property type="entry name" value="AAA"/>
    <property type="match status" value="1"/>
</dbReference>
<sequence length="379" mass="40508">MHDGSGRIEVRQLSKNFGSVQAVANLSFTVEPGSVTGFLGPNGAGKTTTLRMILGLVTPSEGTATINGLPHDKLGNPARVVGSVLENEGFHPKRTARNHLKVYAAAIGVPDQRVDDVLTAVGLTEAGDRHAGGFSLGMRQRLALATALLGDPQVLVLDEPANGLDPEGIAWLRGFLRDFAKQGRTVLVSSHLLAEVEQTIDQVVIISHGQTMYYGQLDDLRNAQRPRVLVLPSDQNALTRALREERISEIEPADGGRLAVMNTSARQVGDIALRAGVAIYGLEERHADLENLFFQLTSGQYTAAPPQHQQYGQEPGAPYGGQPGAPYQAPPPGTPYGAQPYSGYGSPQDGWPQQGAVPTHPPQQPYQQDEGNTGWGGQR</sequence>
<name>A0ABW2BWT8_9PSEU</name>
<dbReference type="PANTHER" id="PTHR43335">
    <property type="entry name" value="ABC TRANSPORTER, ATP-BINDING PROTEIN"/>
    <property type="match status" value="1"/>
</dbReference>
<evidence type="ECO:0000256" key="1">
    <source>
        <dbReference type="ARBA" id="ARBA00005417"/>
    </source>
</evidence>
<dbReference type="PANTHER" id="PTHR43335:SF4">
    <property type="entry name" value="ABC TRANSPORTER, ATP-BINDING PROTEIN"/>
    <property type="match status" value="1"/>
</dbReference>
<keyword evidence="8" id="KW-1185">Reference proteome</keyword>
<evidence type="ECO:0000256" key="3">
    <source>
        <dbReference type="ARBA" id="ARBA00022741"/>
    </source>
</evidence>
<dbReference type="InterPro" id="IPR017871">
    <property type="entry name" value="ABC_transporter-like_CS"/>
</dbReference>
<evidence type="ECO:0000256" key="4">
    <source>
        <dbReference type="ARBA" id="ARBA00022840"/>
    </source>
</evidence>
<evidence type="ECO:0000313" key="8">
    <source>
        <dbReference type="Proteomes" id="UP001596337"/>
    </source>
</evidence>